<sequence>MSDFFARPAAYSYDLYLSADGGGKFWLSATDGEGPVLLRDALIPLPRYMLPEYRLNREEAPIRASRLLVVRDTLLRAIEREDAPGLYLHMDDKVELAMMADPDQEPDLTFFLDGERSSLIGRLPEGALYLEPGWFGRFGDAGYELIDMPGFEEDDLDWIGRRIGPDEWEELLVRVIPSMRERRIRVRSEIEYLSEPAGSLEILDCGEDYAAVRVFGGEQALRMRELNGYVLTASWISEKSAGTESGEAKGEGIPEAEKPEGLEKGKESRNTEEFKNPAESDKTGKFEKTEESVRTGRSEKTEEPEESGKVSDAGNVEDLGVRLVESLPVPPDSGESAEGAFVMRPALEGEIVQRLFGCPTGGTARGDELAEFARLSEREWGSLVKGEAAAKFRDLHRLYDTADWSWSLRGGPVVERGVGVVRAEPVLSAGGRQFTAAELTGAWSEGRRYLRLEDGWIDLEAPEFARSLREHGAGGGSAGLITAGFSYRQRIGLPGEGVAGELLLVLEGPKPAKADEERPALAHLRYLAGWGMNGGLHGGAERWLAELGEFAEETLAASPDCRLVVAGRRELLTALAETAGAVSPLMLGAEGAGEGRREADEIGKFENADSSDVTHAANRIIGTAEAVDANNTGNAGHASGNTDSLPAADGGIALPPRGSDRSGTGASGAAEISAAASSSGEVVESGTLILAPFSLLQRADFEEKLQADILLVLEPDAAVRSDETRLFSRLDAAEARVRIAVYSAEGHMNDARVRAVQIRLLKLYDSLTRSFLLLEPDRGAVSPGARPPLRDVPDLKLPSWRKGAGGMAEMFVDEPEAAPKAPVRRGMAIPPRPSVGMTESDPGAAEGQEADTESRFSQRWGGASVPVRPDFSKEKPEPDSRDTRSSHLEPDSRDMRSSHLELDSRDTRLSRPEPDRKPSPLQPKRRPQDRGGLEARPVRPVQQQSAEREFVRRARENANRTESEVPFVPFSSYWPTYAAMKPEQEQWYFYWRSQFRSGEKVETDLSYLFIYIYELINGIGWEQPQEGMEAMIRVWESYRARFRRLDGYMADWVREFALVHALDLPESTALEQTSGQLKGELLDLELARRFEETPADLTWELIARLSDYDMTTSRFYKEAGKKTMPRVLPHIVRAIDDYLVRTRGIRLTGLFREADIRITERYLFRSAVYDPELYGRTFLVRAPKLGLHAQLRDFMTQLVRQTENELRARFKFGGRLRGIKLDPEIAEVIAEAAEREFLPPEDRVLPEPPKRPEVKLDLEELEKLRRDSEEVLRMLTGELMTGGSSETERQANVKGEEFSEKGTSTAEEAFEQQDSSFGEVRSRSEEPQDGIHSEAADAAVEEPIAGEMTSESTIDESTIDESIIDEYEGFEMLELPEDVEESWSGEPVPGALSFDPAAEPGGANGGGDRHPRAEAEETSSRQAEGDLLSCAEGQTEEVDSGSQAEGRNRAEESAPTVPAADTVEEADWDVSELDEDWQAFAAAIGSAERDMVRAVLLGLSETNKMSIAGASGELPETMIDRINEAAMETIGDLLIDGGEVLEEYIPYLEGLRGN</sequence>
<protein>
    <recommendedName>
        <fullName evidence="2">TerB N-terminal domain-containing protein</fullName>
    </recommendedName>
</protein>
<keyword evidence="4" id="KW-1185">Reference proteome</keyword>
<proteinExistence type="predicted"/>
<comment type="caution">
    <text evidence="3">The sequence shown here is derived from an EMBL/GenBank/DDBJ whole genome shotgun (WGS) entry which is preliminary data.</text>
</comment>
<dbReference type="RefSeq" id="WP_018979031.1">
    <property type="nucleotide sequence ID" value="NZ_BMLN01000005.1"/>
</dbReference>
<feature type="compositionally biased region" description="Acidic residues" evidence="1">
    <location>
        <begin position="1353"/>
        <end position="1383"/>
    </location>
</feature>
<gene>
    <name evidence="3" type="ORF">GCM10010969_21580</name>
</gene>
<dbReference type="Pfam" id="PF13208">
    <property type="entry name" value="TerB_N"/>
    <property type="match status" value="1"/>
</dbReference>
<feature type="compositionally biased region" description="Basic and acidic residues" evidence="1">
    <location>
        <begin position="1286"/>
        <end position="1300"/>
    </location>
</feature>
<feature type="compositionally biased region" description="Basic and acidic residues" evidence="1">
    <location>
        <begin position="870"/>
        <end position="918"/>
    </location>
</feature>
<feature type="compositionally biased region" description="Basic and acidic residues" evidence="1">
    <location>
        <begin position="1320"/>
        <end position="1335"/>
    </location>
</feature>
<feature type="domain" description="TerB N-terminal" evidence="2">
    <location>
        <begin position="943"/>
        <end position="1140"/>
    </location>
</feature>
<feature type="compositionally biased region" description="Basic and acidic residues" evidence="1">
    <location>
        <begin position="246"/>
        <end position="309"/>
    </location>
</feature>
<dbReference type="EMBL" id="BMLN01000005">
    <property type="protein sequence ID" value="GGO00414.1"/>
    <property type="molecule type" value="Genomic_DNA"/>
</dbReference>
<feature type="compositionally biased region" description="Polar residues" evidence="1">
    <location>
        <begin position="1301"/>
        <end position="1316"/>
    </location>
</feature>
<feature type="region of interest" description="Disordered" evidence="1">
    <location>
        <begin position="629"/>
        <end position="667"/>
    </location>
</feature>
<dbReference type="InterPro" id="IPR025266">
    <property type="entry name" value="TerB_N"/>
</dbReference>
<feature type="region of interest" description="Disordered" evidence="1">
    <location>
        <begin position="815"/>
        <end position="949"/>
    </location>
</feature>
<name>A0ABQ2L2H6_9BACL</name>
<evidence type="ECO:0000259" key="2">
    <source>
        <dbReference type="Pfam" id="PF13208"/>
    </source>
</evidence>
<dbReference type="Proteomes" id="UP000606653">
    <property type="component" value="Unassembled WGS sequence"/>
</dbReference>
<evidence type="ECO:0000313" key="4">
    <source>
        <dbReference type="Proteomes" id="UP000606653"/>
    </source>
</evidence>
<reference evidence="4" key="1">
    <citation type="journal article" date="2019" name="Int. J. Syst. Evol. Microbiol.">
        <title>The Global Catalogue of Microorganisms (GCM) 10K type strain sequencing project: providing services to taxonomists for standard genome sequencing and annotation.</title>
        <authorList>
            <consortium name="The Broad Institute Genomics Platform"/>
            <consortium name="The Broad Institute Genome Sequencing Center for Infectious Disease"/>
            <person name="Wu L."/>
            <person name="Ma J."/>
        </authorList>
    </citation>
    <scope>NUCLEOTIDE SEQUENCE [LARGE SCALE GENOMIC DNA]</scope>
    <source>
        <strain evidence="4">CGMCC 1.6964</strain>
    </source>
</reference>
<feature type="compositionally biased region" description="Basic and acidic residues" evidence="1">
    <location>
        <begin position="1407"/>
        <end position="1419"/>
    </location>
</feature>
<accession>A0ABQ2L2H6</accession>
<evidence type="ECO:0000313" key="3">
    <source>
        <dbReference type="EMBL" id="GGO00414.1"/>
    </source>
</evidence>
<feature type="region of interest" description="Disordered" evidence="1">
    <location>
        <begin position="240"/>
        <end position="315"/>
    </location>
</feature>
<organism evidence="3 4">
    <name type="scientific">Saccharibacillus kuerlensis</name>
    <dbReference type="NCBI Taxonomy" id="459527"/>
    <lineage>
        <taxon>Bacteria</taxon>
        <taxon>Bacillati</taxon>
        <taxon>Bacillota</taxon>
        <taxon>Bacilli</taxon>
        <taxon>Bacillales</taxon>
        <taxon>Paenibacillaceae</taxon>
        <taxon>Saccharibacillus</taxon>
    </lineage>
</organism>
<feature type="region of interest" description="Disordered" evidence="1">
    <location>
        <begin position="1279"/>
        <end position="1462"/>
    </location>
</feature>
<feature type="compositionally biased region" description="Polar residues" evidence="1">
    <location>
        <begin position="629"/>
        <end position="644"/>
    </location>
</feature>
<feature type="compositionally biased region" description="Basic and acidic residues" evidence="1">
    <location>
        <begin position="926"/>
        <end position="937"/>
    </location>
</feature>
<evidence type="ECO:0000256" key="1">
    <source>
        <dbReference type="SAM" id="MobiDB-lite"/>
    </source>
</evidence>